<reference evidence="2" key="1">
    <citation type="journal article" date="2018" name="Nat. Genet.">
        <title>Extensive intraspecific gene order and gene structural variations between Mo17 and other maize genomes.</title>
        <authorList>
            <person name="Sun S."/>
            <person name="Zhou Y."/>
            <person name="Chen J."/>
            <person name="Shi J."/>
            <person name="Zhao H."/>
            <person name="Zhao H."/>
            <person name="Song W."/>
            <person name="Zhang M."/>
            <person name="Cui Y."/>
            <person name="Dong X."/>
            <person name="Liu H."/>
            <person name="Ma X."/>
            <person name="Jiao Y."/>
            <person name="Wang B."/>
            <person name="Wei X."/>
            <person name="Stein J.C."/>
            <person name="Glaubitz J.C."/>
            <person name="Lu F."/>
            <person name="Yu G."/>
            <person name="Liang C."/>
            <person name="Fengler K."/>
            <person name="Li B."/>
            <person name="Rafalski A."/>
            <person name="Schnable P.S."/>
            <person name="Ware D.H."/>
            <person name="Buckler E.S."/>
            <person name="Lai J."/>
        </authorList>
    </citation>
    <scope>NUCLEOTIDE SEQUENCE [LARGE SCALE GENOMIC DNA]</scope>
    <source>
        <tissue evidence="2">Seedling</tissue>
    </source>
</reference>
<feature type="non-terminal residue" evidence="2">
    <location>
        <position position="1"/>
    </location>
</feature>
<feature type="region of interest" description="Disordered" evidence="1">
    <location>
        <begin position="1"/>
        <end position="76"/>
    </location>
</feature>
<gene>
    <name evidence="2" type="ORF">Zm00014a_030315</name>
</gene>
<feature type="compositionally biased region" description="Basic and acidic residues" evidence="1">
    <location>
        <begin position="46"/>
        <end position="56"/>
    </location>
</feature>
<dbReference type="AlphaFoldDB" id="A0A317YHP9"/>
<dbReference type="Proteomes" id="UP000251960">
    <property type="component" value="Chromosome 1"/>
</dbReference>
<proteinExistence type="predicted"/>
<evidence type="ECO:0000313" key="2">
    <source>
        <dbReference type="EMBL" id="PWZ58103.1"/>
    </source>
</evidence>
<sequence>PAAATGRAAPRRRPRSTPATAPAPSPATPALSPGQPSLRATQGERSLSERSTELESGRANQGLRGSGGHLCRNRRP</sequence>
<evidence type="ECO:0000256" key="1">
    <source>
        <dbReference type="SAM" id="MobiDB-lite"/>
    </source>
</evidence>
<dbReference type="EMBL" id="NCVQ01000001">
    <property type="protein sequence ID" value="PWZ58103.1"/>
    <property type="molecule type" value="Genomic_DNA"/>
</dbReference>
<name>A0A317YHP9_MAIZE</name>
<organism evidence="2">
    <name type="scientific">Zea mays</name>
    <name type="common">Maize</name>
    <dbReference type="NCBI Taxonomy" id="4577"/>
    <lineage>
        <taxon>Eukaryota</taxon>
        <taxon>Viridiplantae</taxon>
        <taxon>Streptophyta</taxon>
        <taxon>Embryophyta</taxon>
        <taxon>Tracheophyta</taxon>
        <taxon>Spermatophyta</taxon>
        <taxon>Magnoliopsida</taxon>
        <taxon>Liliopsida</taxon>
        <taxon>Poales</taxon>
        <taxon>Poaceae</taxon>
        <taxon>PACMAD clade</taxon>
        <taxon>Panicoideae</taxon>
        <taxon>Andropogonodae</taxon>
        <taxon>Andropogoneae</taxon>
        <taxon>Tripsacinae</taxon>
        <taxon>Zea</taxon>
    </lineage>
</organism>
<accession>A0A317YHP9</accession>
<comment type="caution">
    <text evidence="2">The sequence shown here is derived from an EMBL/GenBank/DDBJ whole genome shotgun (WGS) entry which is preliminary data.</text>
</comment>
<protein>
    <submittedName>
        <fullName evidence="2">Uncharacterized protein</fullName>
    </submittedName>
</protein>